<protein>
    <submittedName>
        <fullName evidence="1">Uncharacterized protein</fullName>
    </submittedName>
</protein>
<name>A0ACC3AFI7_9EURO</name>
<gene>
    <name evidence="1" type="ORF">H2198_002096</name>
</gene>
<accession>A0ACC3AFI7</accession>
<keyword evidence="2" id="KW-1185">Reference proteome</keyword>
<reference evidence="1" key="1">
    <citation type="submission" date="2022-10" db="EMBL/GenBank/DDBJ databases">
        <title>Culturing micro-colonial fungi from biological soil crusts in the Mojave desert and describing Neophaeococcomyces mojavensis, and introducing the new genera and species Taxawa tesnikishii.</title>
        <authorList>
            <person name="Kurbessoian T."/>
            <person name="Stajich J.E."/>
        </authorList>
    </citation>
    <scope>NUCLEOTIDE SEQUENCE</scope>
    <source>
        <strain evidence="1">JES_112</strain>
    </source>
</reference>
<evidence type="ECO:0000313" key="2">
    <source>
        <dbReference type="Proteomes" id="UP001172386"/>
    </source>
</evidence>
<proteinExistence type="predicted"/>
<organism evidence="1 2">
    <name type="scientific">Neophaeococcomyces mojaviensis</name>
    <dbReference type="NCBI Taxonomy" id="3383035"/>
    <lineage>
        <taxon>Eukaryota</taxon>
        <taxon>Fungi</taxon>
        <taxon>Dikarya</taxon>
        <taxon>Ascomycota</taxon>
        <taxon>Pezizomycotina</taxon>
        <taxon>Eurotiomycetes</taxon>
        <taxon>Chaetothyriomycetidae</taxon>
        <taxon>Chaetothyriales</taxon>
        <taxon>Chaetothyriales incertae sedis</taxon>
        <taxon>Neophaeococcomyces</taxon>
    </lineage>
</organism>
<dbReference type="Proteomes" id="UP001172386">
    <property type="component" value="Unassembled WGS sequence"/>
</dbReference>
<comment type="caution">
    <text evidence="1">The sequence shown here is derived from an EMBL/GenBank/DDBJ whole genome shotgun (WGS) entry which is preliminary data.</text>
</comment>
<dbReference type="EMBL" id="JAPDRQ010000025">
    <property type="protein sequence ID" value="KAJ9661152.1"/>
    <property type="molecule type" value="Genomic_DNA"/>
</dbReference>
<evidence type="ECO:0000313" key="1">
    <source>
        <dbReference type="EMBL" id="KAJ9661152.1"/>
    </source>
</evidence>
<sequence length="335" mass="38411">MNKPYSKPLHLYRALLREASYLFNPTLQDFHTEHIRWSFRRQLSPTKLSRHRAPAVSIPGLPTQYESQQLRRGRHYLYILQRANQGYRGALGNVLKMAYARKGKRRRALLREIMAPDPDASESSLSPASAFSEEWQPPAKFNMLLKKQRGIHTYLDRGGTIKPMPKIPAKNKSGKPFPQRRVKNIIKAWYAKHANLLLPPLSEEEWLKVYKTGTDGKENPRQATSARRPVATVSVFALPNTPGTREVTHFHDILTPSPQLTKPKVPNRIRKIIGNPHKMTPRFLRRIMLRTVIQNTPVILADTHSGKLASRWDAAGTKRYEPGKISESQKLLLFD</sequence>